<keyword evidence="1" id="KW-0812">Transmembrane</keyword>
<proteinExistence type="predicted"/>
<comment type="caution">
    <text evidence="2">The sequence shown here is derived from an EMBL/GenBank/DDBJ whole genome shotgun (WGS) entry which is preliminary data.</text>
</comment>
<reference evidence="3" key="1">
    <citation type="submission" date="2017-03" db="EMBL/GenBank/DDBJ databases">
        <title>Novel pathways for hydrocarbon cycling and metabolic interdependencies in hydrothermal sediment communities.</title>
        <authorList>
            <person name="Dombrowski N."/>
            <person name="Seitz K."/>
            <person name="Teske A."/>
            <person name="Baker B."/>
        </authorList>
    </citation>
    <scope>NUCLEOTIDE SEQUENCE [LARGE SCALE GENOMIC DNA]</scope>
</reference>
<keyword evidence="1" id="KW-0472">Membrane</keyword>
<evidence type="ECO:0000313" key="2">
    <source>
        <dbReference type="EMBL" id="OQX50507.1"/>
    </source>
</evidence>
<gene>
    <name evidence="2" type="ORF">B5M47_03760</name>
</gene>
<evidence type="ECO:0000313" key="3">
    <source>
        <dbReference type="Proteomes" id="UP000192520"/>
    </source>
</evidence>
<keyword evidence="1" id="KW-1133">Transmembrane helix</keyword>
<organism evidence="2 3">
    <name type="scientific">candidate division CPR3 bacterium 4484_211</name>
    <dbReference type="NCBI Taxonomy" id="1968527"/>
    <lineage>
        <taxon>Bacteria</taxon>
        <taxon>Bacteria division CPR3</taxon>
    </lineage>
</organism>
<dbReference type="EMBL" id="MZGJ01000032">
    <property type="protein sequence ID" value="OQX50507.1"/>
    <property type="molecule type" value="Genomic_DNA"/>
</dbReference>
<dbReference type="AlphaFoldDB" id="A0A1W9NWI1"/>
<dbReference type="STRING" id="1968527.B5M47_03760"/>
<sequence>MKASGYSTLYAGWLLPQEIRSLSVDKNGNHWANPNGKMYLTKLYRNYRISEIDDDVVFTNAGNNKAVGRGRQWAIEQWKLWLIILLPLITELAILGIIAFTEVNHWKKKRSS</sequence>
<protein>
    <submittedName>
        <fullName evidence="2">Uncharacterized protein</fullName>
    </submittedName>
</protein>
<dbReference type="Proteomes" id="UP000192520">
    <property type="component" value="Unassembled WGS sequence"/>
</dbReference>
<feature type="transmembrane region" description="Helical" evidence="1">
    <location>
        <begin position="80"/>
        <end position="100"/>
    </location>
</feature>
<evidence type="ECO:0000256" key="1">
    <source>
        <dbReference type="SAM" id="Phobius"/>
    </source>
</evidence>
<accession>A0A1W9NWI1</accession>
<name>A0A1W9NWI1_UNCC3</name>